<sequence length="752" mass="83839">MDRRDDAKLSAAVAEGEDLKLVNRLSESRSPYVRGHMDNPVAWQMWGPETLELAKKSNRLLFISIGYAACHWCHVMERESFENAEVAELLNKWFIPIKIDREERPDVDRIYMNYVQATTGSGGWPLNVFITPNLEPIYGGTYWPGPGSATALGDHIGFVGILKKIRDVWADQRQRCLESAKDITAQLREFAQDGSISRKGEAEVDGLDLELLDDSYEHFAAKYDEQFAGFGVAPKFPTPTNLSFLLKLPSYPSAVADVVGAKDCTKAKDMVLSTLTAMNNGGIHDQIGNGFARYSVTRDWSLPHFEKMLYDQAQLLPVFLDAYLLTRNPAHLSAVHDIATYLTTAPMQASAGGFFSAEDADSLYRPTDKEKREGAFYVWTLKEFQNILGDRDADILARYYNVKDEGNVSPEHDAHDELINQNVLAISSTSHDLAKEFALSVDEVESILTEGRKKLLSHREKERPRPALDDKIVVSWNGLAIGALARVASALSSSDPSRSKEYLKAAEHAASFIKQELYNPQSHTLLRVYRKGPGDVPGFADDYAYLISGLIDVYEATFNDSYLHWADSLQKTQLSLFWDKEHLGFFSTAENQTDLLMRLKDGMDSAEPGTNGISARNLDRLAALFEDAEYARKAREITHAFEAEIMQHPFLFPGMMDTVVAGKFGVTHTVISGEGGRVEEWLTRYRERPAGLGTVSRIGVGVGGWLRMRNRLVGTMDMGKEGVMVCEAGACREELGLGMESLVDAIRDVSER</sequence>
<feature type="domain" description="Spermatogenesis-associated protein 20-like TRX" evidence="1">
    <location>
        <begin position="23"/>
        <end position="187"/>
    </location>
</feature>
<dbReference type="AlphaFoldDB" id="A0A6A6S018"/>
<proteinExistence type="predicted"/>
<dbReference type="PIRSF" id="PIRSF006402">
    <property type="entry name" value="UCP006402_thioredoxin"/>
    <property type="match status" value="1"/>
</dbReference>
<reference evidence="2" key="1">
    <citation type="journal article" date="2020" name="Stud. Mycol.">
        <title>101 Dothideomycetes genomes: a test case for predicting lifestyles and emergence of pathogens.</title>
        <authorList>
            <person name="Haridas S."/>
            <person name="Albert R."/>
            <person name="Binder M."/>
            <person name="Bloem J."/>
            <person name="Labutti K."/>
            <person name="Salamov A."/>
            <person name="Andreopoulos B."/>
            <person name="Baker S."/>
            <person name="Barry K."/>
            <person name="Bills G."/>
            <person name="Bluhm B."/>
            <person name="Cannon C."/>
            <person name="Castanera R."/>
            <person name="Culley D."/>
            <person name="Daum C."/>
            <person name="Ezra D."/>
            <person name="Gonzalez J."/>
            <person name="Henrissat B."/>
            <person name="Kuo A."/>
            <person name="Liang C."/>
            <person name="Lipzen A."/>
            <person name="Lutzoni F."/>
            <person name="Magnuson J."/>
            <person name="Mondo S."/>
            <person name="Nolan M."/>
            <person name="Ohm R."/>
            <person name="Pangilinan J."/>
            <person name="Park H.-J."/>
            <person name="Ramirez L."/>
            <person name="Alfaro M."/>
            <person name="Sun H."/>
            <person name="Tritt A."/>
            <person name="Yoshinaga Y."/>
            <person name="Zwiers L.-H."/>
            <person name="Turgeon B."/>
            <person name="Goodwin S."/>
            <person name="Spatafora J."/>
            <person name="Crous P."/>
            <person name="Grigoriev I."/>
        </authorList>
    </citation>
    <scope>NUCLEOTIDE SEQUENCE</scope>
    <source>
        <strain evidence="2">CBS 473.64</strain>
    </source>
</reference>
<dbReference type="Pfam" id="PF03190">
    <property type="entry name" value="Thioredox_DsbH"/>
    <property type="match status" value="1"/>
</dbReference>
<keyword evidence="3" id="KW-1185">Reference proteome</keyword>
<dbReference type="EMBL" id="MU006784">
    <property type="protein sequence ID" value="KAF2640532.1"/>
    <property type="molecule type" value="Genomic_DNA"/>
</dbReference>
<dbReference type="GO" id="GO:0005975">
    <property type="term" value="P:carbohydrate metabolic process"/>
    <property type="evidence" value="ECO:0007669"/>
    <property type="project" value="InterPro"/>
</dbReference>
<dbReference type="PANTHER" id="PTHR42899">
    <property type="entry name" value="SPERMATOGENESIS-ASSOCIATED PROTEIN 20"/>
    <property type="match status" value="1"/>
</dbReference>
<dbReference type="SUPFAM" id="SSF52833">
    <property type="entry name" value="Thioredoxin-like"/>
    <property type="match status" value="1"/>
</dbReference>
<dbReference type="Gene3D" id="1.50.10.10">
    <property type="match status" value="1"/>
</dbReference>
<dbReference type="CDD" id="cd02955">
    <property type="entry name" value="SSP411"/>
    <property type="match status" value="1"/>
</dbReference>
<name>A0A6A6S018_9PLEO</name>
<dbReference type="PANTHER" id="PTHR42899:SF1">
    <property type="entry name" value="SPERMATOGENESIS-ASSOCIATED PROTEIN 20"/>
    <property type="match status" value="1"/>
</dbReference>
<gene>
    <name evidence="2" type="ORF">P280DRAFT_480065</name>
</gene>
<evidence type="ECO:0000313" key="3">
    <source>
        <dbReference type="Proteomes" id="UP000799753"/>
    </source>
</evidence>
<evidence type="ECO:0000259" key="1">
    <source>
        <dbReference type="Pfam" id="PF03190"/>
    </source>
</evidence>
<dbReference type="SUPFAM" id="SSF48208">
    <property type="entry name" value="Six-hairpin glycosidases"/>
    <property type="match status" value="1"/>
</dbReference>
<dbReference type="InterPro" id="IPR004879">
    <property type="entry name" value="Ssp411-like_TRX"/>
</dbReference>
<organism evidence="2 3">
    <name type="scientific">Massarina eburnea CBS 473.64</name>
    <dbReference type="NCBI Taxonomy" id="1395130"/>
    <lineage>
        <taxon>Eukaryota</taxon>
        <taxon>Fungi</taxon>
        <taxon>Dikarya</taxon>
        <taxon>Ascomycota</taxon>
        <taxon>Pezizomycotina</taxon>
        <taxon>Dothideomycetes</taxon>
        <taxon>Pleosporomycetidae</taxon>
        <taxon>Pleosporales</taxon>
        <taxon>Massarineae</taxon>
        <taxon>Massarinaceae</taxon>
        <taxon>Massarina</taxon>
    </lineage>
</organism>
<dbReference type="Proteomes" id="UP000799753">
    <property type="component" value="Unassembled WGS sequence"/>
</dbReference>
<dbReference type="InterPro" id="IPR008928">
    <property type="entry name" value="6-hairpin_glycosidase_sf"/>
</dbReference>
<dbReference type="InterPro" id="IPR012341">
    <property type="entry name" value="6hp_glycosidase-like_sf"/>
</dbReference>
<dbReference type="OrthoDB" id="1923667at2759"/>
<protein>
    <recommendedName>
        <fullName evidence="1">Spermatogenesis-associated protein 20-like TRX domain-containing protein</fullName>
    </recommendedName>
</protein>
<dbReference type="InterPro" id="IPR036249">
    <property type="entry name" value="Thioredoxin-like_sf"/>
</dbReference>
<dbReference type="GO" id="GO:0003824">
    <property type="term" value="F:catalytic activity"/>
    <property type="evidence" value="ECO:0007669"/>
    <property type="project" value="UniProtKB-ARBA"/>
</dbReference>
<accession>A0A6A6S018</accession>
<dbReference type="Gene3D" id="3.40.30.10">
    <property type="entry name" value="Glutaredoxin"/>
    <property type="match status" value="1"/>
</dbReference>
<evidence type="ECO:0000313" key="2">
    <source>
        <dbReference type="EMBL" id="KAF2640532.1"/>
    </source>
</evidence>
<dbReference type="InterPro" id="IPR024705">
    <property type="entry name" value="Ssp411"/>
</dbReference>